<evidence type="ECO:0000256" key="2">
    <source>
        <dbReference type="SAM" id="MobiDB-lite"/>
    </source>
</evidence>
<reference evidence="3" key="1">
    <citation type="journal article" date="2020" name="BMC Genomics">
        <title>Correction to: Identification and distribution of gene clusters required for synthesis of sphingolipid metabolism inhibitors in diverse species of the filamentous fungus Fusarium.</title>
        <authorList>
            <person name="Kim H.S."/>
            <person name="Lohmar J.M."/>
            <person name="Busman M."/>
            <person name="Brown D.W."/>
            <person name="Naumann T.A."/>
            <person name="Divon H.H."/>
            <person name="Lysoe E."/>
            <person name="Uhlig S."/>
            <person name="Proctor R.H."/>
        </authorList>
    </citation>
    <scope>NUCLEOTIDE SEQUENCE</scope>
    <source>
        <strain evidence="3">NRRL 45417</strain>
    </source>
</reference>
<keyword evidence="4" id="KW-1185">Reference proteome</keyword>
<reference evidence="3" key="2">
    <citation type="submission" date="2020-05" db="EMBL/GenBank/DDBJ databases">
        <authorList>
            <person name="Kim H.-S."/>
            <person name="Proctor R.H."/>
            <person name="Brown D.W."/>
        </authorList>
    </citation>
    <scope>NUCLEOTIDE SEQUENCE</scope>
    <source>
        <strain evidence="3">NRRL 45417</strain>
    </source>
</reference>
<gene>
    <name evidence="3" type="ORF">FGADI_2326</name>
</gene>
<accession>A0A8H4TIM8</accession>
<dbReference type="OrthoDB" id="5075942at2759"/>
<feature type="region of interest" description="Disordered" evidence="2">
    <location>
        <begin position="1"/>
        <end position="22"/>
    </location>
</feature>
<evidence type="ECO:0000256" key="1">
    <source>
        <dbReference type="SAM" id="Coils"/>
    </source>
</evidence>
<protein>
    <submittedName>
        <fullName evidence="3">Uncharacterized protein</fullName>
    </submittedName>
</protein>
<feature type="compositionally biased region" description="Polar residues" evidence="2">
    <location>
        <begin position="411"/>
        <end position="421"/>
    </location>
</feature>
<organism evidence="3 4">
    <name type="scientific">Fusarium gaditjirri</name>
    <dbReference type="NCBI Taxonomy" id="282569"/>
    <lineage>
        <taxon>Eukaryota</taxon>
        <taxon>Fungi</taxon>
        <taxon>Dikarya</taxon>
        <taxon>Ascomycota</taxon>
        <taxon>Pezizomycotina</taxon>
        <taxon>Sordariomycetes</taxon>
        <taxon>Hypocreomycetidae</taxon>
        <taxon>Hypocreales</taxon>
        <taxon>Nectriaceae</taxon>
        <taxon>Fusarium</taxon>
        <taxon>Fusarium nisikadoi species complex</taxon>
    </lineage>
</organism>
<evidence type="ECO:0000313" key="3">
    <source>
        <dbReference type="EMBL" id="KAF4958526.1"/>
    </source>
</evidence>
<keyword evidence="1" id="KW-0175">Coiled coil</keyword>
<dbReference type="AlphaFoldDB" id="A0A8H4TIM8"/>
<proteinExistence type="predicted"/>
<feature type="region of interest" description="Disordered" evidence="2">
    <location>
        <begin position="329"/>
        <end position="452"/>
    </location>
</feature>
<name>A0A8H4TIM8_9HYPO</name>
<dbReference type="Proteomes" id="UP000604273">
    <property type="component" value="Unassembled WGS sequence"/>
</dbReference>
<feature type="coiled-coil region" evidence="1">
    <location>
        <begin position="452"/>
        <end position="504"/>
    </location>
</feature>
<evidence type="ECO:0000313" key="4">
    <source>
        <dbReference type="Proteomes" id="UP000604273"/>
    </source>
</evidence>
<comment type="caution">
    <text evidence="3">The sequence shown here is derived from an EMBL/GenBank/DDBJ whole genome shotgun (WGS) entry which is preliminary data.</text>
</comment>
<dbReference type="EMBL" id="JABFAI010000050">
    <property type="protein sequence ID" value="KAF4958526.1"/>
    <property type="molecule type" value="Genomic_DNA"/>
</dbReference>
<sequence length="523" mass="58691">MSEQIDDTEHARRLGHPPSAEDKLAQMVRSLYETHEKVTLDTIQDIIGDAEPVSGNWDQESEEQMEKQWKDSVRKESSDLIGARGNNDWALRDLWKKCLRFLGQAPPMMLSPLNCLHFVPDRIRPMSIHLFTYEACGDLTQLIVHPIWGLNYRHFIDSLIYSANCRVGGVQNFDWPFFPDDGCPALQLLNEKLTAVEGPRLPNTVHKIHVDARNVVVARGETPGLFSNLLSCIGELATTSKSPSSAERIQLQNGVVPFNGEDLKAIKNAIDSMASSDPRIGYPVQVVHDAFKAAKDTDEKLIIKHLREFDARACKQVLRIAARPGNRGTVSLSPDWFKDEPQATGQPGPSSERVASRSPSPRQAFGNSDARIRSQHRSSSSEDSPTLPAASDLIRRRPTTSAAQIARDSTLFRSTDISHPGSQRDRNPPREQFVSTQHGSMRAEQGRASLHMRTQDSRIEELEATVQNLSRRLTEFQAETDHKVEEHANLIKTLQEENRALKHQMAPYVTYSQSDSSQQRSET</sequence>